<keyword evidence="3" id="KW-0337">GPI-anchor biosynthesis</keyword>
<keyword evidence="12" id="KW-1185">Reference proteome</keyword>
<dbReference type="InterPro" id="IPR007315">
    <property type="entry name" value="PIG-V/Gpi18"/>
</dbReference>
<evidence type="ECO:0008006" key="13">
    <source>
        <dbReference type="Google" id="ProtNLM"/>
    </source>
</evidence>
<dbReference type="GO" id="GO:0000009">
    <property type="term" value="F:alpha-1,6-mannosyltransferase activity"/>
    <property type="evidence" value="ECO:0007669"/>
    <property type="project" value="InterPro"/>
</dbReference>
<dbReference type="UniPathway" id="UPA00196"/>
<evidence type="ECO:0000256" key="6">
    <source>
        <dbReference type="ARBA" id="ARBA00022692"/>
    </source>
</evidence>
<comment type="caution">
    <text evidence="11">The sequence shown here is derived from an EMBL/GenBank/DDBJ whole genome shotgun (WGS) entry which is preliminary data.</text>
</comment>
<dbReference type="GO" id="GO:0031501">
    <property type="term" value="C:mannosyltransferase complex"/>
    <property type="evidence" value="ECO:0007669"/>
    <property type="project" value="TreeGrafter"/>
</dbReference>
<evidence type="ECO:0000256" key="10">
    <source>
        <dbReference type="SAM" id="Phobius"/>
    </source>
</evidence>
<name>A0A3A5MSZ5_9MICO</name>
<evidence type="ECO:0000256" key="2">
    <source>
        <dbReference type="ARBA" id="ARBA00004687"/>
    </source>
</evidence>
<evidence type="ECO:0000313" key="11">
    <source>
        <dbReference type="EMBL" id="RJT88384.1"/>
    </source>
</evidence>
<keyword evidence="6 10" id="KW-0812">Transmembrane</keyword>
<evidence type="ECO:0000256" key="3">
    <source>
        <dbReference type="ARBA" id="ARBA00022502"/>
    </source>
</evidence>
<dbReference type="EMBL" id="QZVS01000083">
    <property type="protein sequence ID" value="RJT88384.1"/>
    <property type="molecule type" value="Genomic_DNA"/>
</dbReference>
<dbReference type="PANTHER" id="PTHR12468:SF2">
    <property type="entry name" value="GPI MANNOSYLTRANSFERASE 2"/>
    <property type="match status" value="1"/>
</dbReference>
<keyword evidence="9 10" id="KW-0472">Membrane</keyword>
<evidence type="ECO:0000256" key="7">
    <source>
        <dbReference type="ARBA" id="ARBA00022824"/>
    </source>
</evidence>
<dbReference type="GO" id="GO:0004376">
    <property type="term" value="F:GPI mannosyltransferase activity"/>
    <property type="evidence" value="ECO:0007669"/>
    <property type="project" value="InterPro"/>
</dbReference>
<dbReference type="OrthoDB" id="151635at2"/>
<feature type="transmembrane region" description="Helical" evidence="10">
    <location>
        <begin position="345"/>
        <end position="369"/>
    </location>
</feature>
<keyword evidence="5" id="KW-0808">Transferase</keyword>
<feature type="transmembrane region" description="Helical" evidence="10">
    <location>
        <begin position="306"/>
        <end position="325"/>
    </location>
</feature>
<evidence type="ECO:0000313" key="12">
    <source>
        <dbReference type="Proteomes" id="UP000272015"/>
    </source>
</evidence>
<reference evidence="11 12" key="1">
    <citation type="submission" date="2018-09" db="EMBL/GenBank/DDBJ databases">
        <title>Novel species of Cryobacterium.</title>
        <authorList>
            <person name="Liu Q."/>
            <person name="Xin Y.-H."/>
        </authorList>
    </citation>
    <scope>NUCLEOTIDE SEQUENCE [LARGE SCALE GENOMIC DNA]</scope>
    <source>
        <strain evidence="11 12">Hh39</strain>
    </source>
</reference>
<keyword evidence="8 10" id="KW-1133">Transmembrane helix</keyword>
<dbReference type="GO" id="GO:0016020">
    <property type="term" value="C:membrane"/>
    <property type="evidence" value="ECO:0007669"/>
    <property type="project" value="GOC"/>
</dbReference>
<feature type="transmembrane region" description="Helical" evidence="10">
    <location>
        <begin position="211"/>
        <end position="234"/>
    </location>
</feature>
<evidence type="ECO:0000256" key="8">
    <source>
        <dbReference type="ARBA" id="ARBA00022989"/>
    </source>
</evidence>
<feature type="transmembrane region" description="Helical" evidence="10">
    <location>
        <begin position="269"/>
        <end position="294"/>
    </location>
</feature>
<evidence type="ECO:0000256" key="1">
    <source>
        <dbReference type="ARBA" id="ARBA00004477"/>
    </source>
</evidence>
<comment type="pathway">
    <text evidence="2">Glycolipid biosynthesis; glycosylphosphatidylinositol-anchor biosynthesis.</text>
</comment>
<dbReference type="PANTHER" id="PTHR12468">
    <property type="entry name" value="GPI MANNOSYLTRANSFERASE 2"/>
    <property type="match status" value="1"/>
</dbReference>
<feature type="transmembrane region" description="Helical" evidence="10">
    <location>
        <begin position="95"/>
        <end position="114"/>
    </location>
</feature>
<accession>A0A3A5MSZ5</accession>
<protein>
    <recommendedName>
        <fullName evidence="13">Mannosyltransferase (PIG-V)</fullName>
    </recommendedName>
</protein>
<keyword evidence="7" id="KW-0256">Endoplasmic reticulum</keyword>
<sequence>MLIWAASRVITTTLVSILASVQGPNAWTGASPGYADFATMWDAHWYNIVAVVGYPSALPITDLGEIGESAWAFMPGYPSLARLLMELSGQPWEPVAVLVSVVFSLGTALLLFRLMSRVLDDSASRFAVVLFCVAPLSPMLQFGYAESMYLFFLTLALLLLLERRYALLFPVIAVMALTRPSGLAFALALALHVIYRWFTRAADAFPLRERVLAASVAVFSGVMGLAWPAAAWIVTGSMTAYTDTELAWRAPYIGYVELIPFTAWFQGGLWWLGMPLGILAVVALILGFTMLMFTPAVRRLGVDLRLWVASYGLYLLAVFFPQSSTFRLLMPMFPLLGAVALPRSLWYRVGVVVLCILGQWGWLLLCWGVDGADWTPP</sequence>
<evidence type="ECO:0000256" key="5">
    <source>
        <dbReference type="ARBA" id="ARBA00022679"/>
    </source>
</evidence>
<evidence type="ECO:0000256" key="9">
    <source>
        <dbReference type="ARBA" id="ARBA00023136"/>
    </source>
</evidence>
<feature type="transmembrane region" description="Helical" evidence="10">
    <location>
        <begin position="126"/>
        <end position="145"/>
    </location>
</feature>
<dbReference type="AlphaFoldDB" id="A0A3A5MSZ5"/>
<feature type="transmembrane region" description="Helical" evidence="10">
    <location>
        <begin position="165"/>
        <end position="191"/>
    </location>
</feature>
<dbReference type="Proteomes" id="UP000272015">
    <property type="component" value="Unassembled WGS sequence"/>
</dbReference>
<evidence type="ECO:0000256" key="4">
    <source>
        <dbReference type="ARBA" id="ARBA00022676"/>
    </source>
</evidence>
<comment type="subcellular location">
    <subcellularLocation>
        <location evidence="1">Endoplasmic reticulum membrane</location>
        <topology evidence="1">Multi-pass membrane protein</topology>
    </subcellularLocation>
</comment>
<dbReference type="GO" id="GO:0006506">
    <property type="term" value="P:GPI anchor biosynthetic process"/>
    <property type="evidence" value="ECO:0007669"/>
    <property type="project" value="UniProtKB-UniPathway"/>
</dbReference>
<keyword evidence="4" id="KW-0328">Glycosyltransferase</keyword>
<proteinExistence type="predicted"/>
<organism evidence="11 12">
    <name type="scientific">Cryobacterium melibiosiphilum</name>
    <dbReference type="NCBI Taxonomy" id="995039"/>
    <lineage>
        <taxon>Bacteria</taxon>
        <taxon>Bacillati</taxon>
        <taxon>Actinomycetota</taxon>
        <taxon>Actinomycetes</taxon>
        <taxon>Micrococcales</taxon>
        <taxon>Microbacteriaceae</taxon>
        <taxon>Cryobacterium</taxon>
    </lineage>
</organism>
<gene>
    <name evidence="11" type="ORF">D6T64_10975</name>
</gene>